<name>A0ABW0LN53_9BACL</name>
<dbReference type="Proteomes" id="UP001596105">
    <property type="component" value="Unassembled WGS sequence"/>
</dbReference>
<dbReference type="PANTHER" id="PTHR34106:SF1">
    <property type="entry name" value="1,4-BETA-MANNOSYL-N-ACETYLGLUCOSAMINE PHOSPHORYLASE"/>
    <property type="match status" value="1"/>
</dbReference>
<dbReference type="SUPFAM" id="SSF75005">
    <property type="entry name" value="Arabinanase/levansucrase/invertase"/>
    <property type="match status" value="1"/>
</dbReference>
<dbReference type="Pfam" id="PF04041">
    <property type="entry name" value="Glyco_hydro_130"/>
    <property type="match status" value="1"/>
</dbReference>
<protein>
    <submittedName>
        <fullName evidence="4">Glycoside hydrolase family 130 protein</fullName>
    </submittedName>
</protein>
<sequence>MTTATKRKQLLVRYEKNPIITPNDMPFDCYSVMNAGATMFNGKVLLLLRVENLRRKTEFYVATSGNGIDFEICEEPIQYSLSRTEERFGEAHRFDMRITQLEGKYYVFHAAWLDPFGCSIGLATTEDFVKFTPMHNLSEPSNRNAVLFPEKINGLYARLDRPQNYNGKGSTWISYSPDLEFWGRSMPLNMPSTSWNVIKNGAGSIPIKTDKGWLEIYHATAHTASTENYYLGVMLLDLEDPSKVIAAPEEFILAAEKEYECVGQTPNVVFTSGAVEMPDGTLNIYYGGADTRMCLAQTTVGELVEFCLEAAK</sequence>
<evidence type="ECO:0000313" key="5">
    <source>
        <dbReference type="Proteomes" id="UP001596105"/>
    </source>
</evidence>
<keyword evidence="2" id="KW-0808">Transferase</keyword>
<dbReference type="PANTHER" id="PTHR34106">
    <property type="entry name" value="GLYCOSIDASE"/>
    <property type="match status" value="1"/>
</dbReference>
<reference evidence="5" key="1">
    <citation type="journal article" date="2019" name="Int. J. Syst. Evol. Microbiol.">
        <title>The Global Catalogue of Microorganisms (GCM) 10K type strain sequencing project: providing services to taxonomists for standard genome sequencing and annotation.</title>
        <authorList>
            <consortium name="The Broad Institute Genomics Platform"/>
            <consortium name="The Broad Institute Genome Sequencing Center for Infectious Disease"/>
            <person name="Wu L."/>
            <person name="Ma J."/>
        </authorList>
    </citation>
    <scope>NUCLEOTIDE SEQUENCE [LARGE SCALE GENOMIC DNA]</scope>
    <source>
        <strain evidence="5">CCUG 57113</strain>
    </source>
</reference>
<dbReference type="InterPro" id="IPR023296">
    <property type="entry name" value="Glyco_hydro_beta-prop_sf"/>
</dbReference>
<dbReference type="GO" id="GO:0016787">
    <property type="term" value="F:hydrolase activity"/>
    <property type="evidence" value="ECO:0007669"/>
    <property type="project" value="UniProtKB-KW"/>
</dbReference>
<evidence type="ECO:0000256" key="2">
    <source>
        <dbReference type="ARBA" id="ARBA00022679"/>
    </source>
</evidence>
<dbReference type="PIRSF" id="PIRSF016202">
    <property type="entry name" value="PH1107"/>
    <property type="match status" value="1"/>
</dbReference>
<accession>A0ABW0LN53</accession>
<keyword evidence="4" id="KW-0378">Hydrolase</keyword>
<evidence type="ECO:0000256" key="3">
    <source>
        <dbReference type="ARBA" id="ARBA00024356"/>
    </source>
</evidence>
<keyword evidence="1" id="KW-0328">Glycosyltransferase</keyword>
<keyword evidence="5" id="KW-1185">Reference proteome</keyword>
<dbReference type="CDD" id="cd08993">
    <property type="entry name" value="GH130"/>
    <property type="match status" value="1"/>
</dbReference>
<proteinExistence type="inferred from homology"/>
<dbReference type="RefSeq" id="WP_209749249.1">
    <property type="nucleotide sequence ID" value="NZ_JBHSMH010000003.1"/>
</dbReference>
<dbReference type="Gene3D" id="2.115.10.20">
    <property type="entry name" value="Glycosyl hydrolase domain, family 43"/>
    <property type="match status" value="1"/>
</dbReference>
<comment type="similarity">
    <text evidence="3">Belongs to the glycosyl hydrolase 130 family.</text>
</comment>
<evidence type="ECO:0000313" key="4">
    <source>
        <dbReference type="EMBL" id="MFC5467325.1"/>
    </source>
</evidence>
<gene>
    <name evidence="4" type="ORF">ACFPPD_01255</name>
</gene>
<comment type="caution">
    <text evidence="4">The sequence shown here is derived from an EMBL/GenBank/DDBJ whole genome shotgun (WGS) entry which is preliminary data.</text>
</comment>
<evidence type="ECO:0000256" key="1">
    <source>
        <dbReference type="ARBA" id="ARBA00022676"/>
    </source>
</evidence>
<dbReference type="InterPro" id="IPR007184">
    <property type="entry name" value="Mannoside_phosphorylase"/>
</dbReference>
<dbReference type="EMBL" id="JBHSMH010000003">
    <property type="protein sequence ID" value="MFC5467325.1"/>
    <property type="molecule type" value="Genomic_DNA"/>
</dbReference>
<organism evidence="4 5">
    <name type="scientific">Cohnella suwonensis</name>
    <dbReference type="NCBI Taxonomy" id="696072"/>
    <lineage>
        <taxon>Bacteria</taxon>
        <taxon>Bacillati</taxon>
        <taxon>Bacillota</taxon>
        <taxon>Bacilli</taxon>
        <taxon>Bacillales</taxon>
        <taxon>Paenibacillaceae</taxon>
        <taxon>Cohnella</taxon>
    </lineage>
</organism>